<comment type="similarity">
    <text evidence="1">Belongs to the disease resistance NB-LRR family.</text>
</comment>
<evidence type="ECO:0000259" key="7">
    <source>
        <dbReference type="Pfam" id="PF18052"/>
    </source>
</evidence>
<keyword evidence="4" id="KW-0547">Nucleotide-binding</keyword>
<comment type="caution">
    <text evidence="8">The sequence shown here is derived from an EMBL/GenBank/DDBJ whole genome shotgun (WGS) entry which is preliminary data.</text>
</comment>
<sequence length="217" mass="24792">MVEAVVHLVLNKLAEAAVTETLRLYGAGDQLELLQHELSWIQAFLKDAEAKKNLDHRAKTWVSEVREVAYKIEDVIDVFMAEVDDYNQKRESNTHVRVPKKPKKLRIVYSLTGEMESIQTRLQKIKESTERYGINRELREDSSSSALPPRRSIRVMILDENDPDVVGLEKDTENIVTLLLDPSILRRRVVSIVGQGGLGKTTLAEKAYNRFLCLHLI</sequence>
<dbReference type="GO" id="GO:0000166">
    <property type="term" value="F:nucleotide binding"/>
    <property type="evidence" value="ECO:0007669"/>
    <property type="project" value="UniProtKB-KW"/>
</dbReference>
<evidence type="ECO:0000256" key="4">
    <source>
        <dbReference type="ARBA" id="ARBA00022741"/>
    </source>
</evidence>
<accession>A0AAD5Z576</accession>
<dbReference type="SUPFAM" id="SSF52540">
    <property type="entry name" value="P-loop containing nucleoside triphosphate hydrolases"/>
    <property type="match status" value="1"/>
</dbReference>
<evidence type="ECO:0000313" key="9">
    <source>
        <dbReference type="Proteomes" id="UP001210211"/>
    </source>
</evidence>
<dbReference type="AlphaFoldDB" id="A0AAD5Z576"/>
<gene>
    <name evidence="8" type="ORF">LUZ61_016291</name>
</gene>
<dbReference type="Pfam" id="PF00931">
    <property type="entry name" value="NB-ARC"/>
    <property type="match status" value="1"/>
</dbReference>
<dbReference type="Gene3D" id="1.20.5.4130">
    <property type="match status" value="1"/>
</dbReference>
<protein>
    <submittedName>
        <fullName evidence="8">Uncharacterized protein</fullName>
    </submittedName>
</protein>
<dbReference type="GO" id="GO:0006952">
    <property type="term" value="P:defense response"/>
    <property type="evidence" value="ECO:0007669"/>
    <property type="project" value="UniProtKB-KW"/>
</dbReference>
<organism evidence="8 9">
    <name type="scientific">Rhynchospora tenuis</name>
    <dbReference type="NCBI Taxonomy" id="198213"/>
    <lineage>
        <taxon>Eukaryota</taxon>
        <taxon>Viridiplantae</taxon>
        <taxon>Streptophyta</taxon>
        <taxon>Embryophyta</taxon>
        <taxon>Tracheophyta</taxon>
        <taxon>Spermatophyta</taxon>
        <taxon>Magnoliopsida</taxon>
        <taxon>Liliopsida</taxon>
        <taxon>Poales</taxon>
        <taxon>Cyperaceae</taxon>
        <taxon>Cyperoideae</taxon>
        <taxon>Rhynchosporeae</taxon>
        <taxon>Rhynchospora</taxon>
    </lineage>
</organism>
<dbReference type="InterPro" id="IPR027417">
    <property type="entry name" value="P-loop_NTPase"/>
</dbReference>
<keyword evidence="9" id="KW-1185">Reference proteome</keyword>
<evidence type="ECO:0000256" key="2">
    <source>
        <dbReference type="ARBA" id="ARBA00022614"/>
    </source>
</evidence>
<feature type="domain" description="Disease resistance N-terminal" evidence="7">
    <location>
        <begin position="5"/>
        <end position="93"/>
    </location>
</feature>
<evidence type="ECO:0000256" key="1">
    <source>
        <dbReference type="ARBA" id="ARBA00008894"/>
    </source>
</evidence>
<keyword evidence="2" id="KW-0433">Leucine-rich repeat</keyword>
<reference evidence="8 9" key="1">
    <citation type="journal article" date="2022" name="Cell">
        <title>Repeat-based holocentromeres influence genome architecture and karyotype evolution.</title>
        <authorList>
            <person name="Hofstatter P.G."/>
            <person name="Thangavel G."/>
            <person name="Lux T."/>
            <person name="Neumann P."/>
            <person name="Vondrak T."/>
            <person name="Novak P."/>
            <person name="Zhang M."/>
            <person name="Costa L."/>
            <person name="Castellani M."/>
            <person name="Scott A."/>
            <person name="Toegelov H."/>
            <person name="Fuchs J."/>
            <person name="Mata-Sucre Y."/>
            <person name="Dias Y."/>
            <person name="Vanzela A.L.L."/>
            <person name="Huettel B."/>
            <person name="Almeida C.C.S."/>
            <person name="Simkova H."/>
            <person name="Souza G."/>
            <person name="Pedrosa-Harand A."/>
            <person name="Macas J."/>
            <person name="Mayer K.F.X."/>
            <person name="Houben A."/>
            <person name="Marques A."/>
        </authorList>
    </citation>
    <scope>NUCLEOTIDE SEQUENCE [LARGE SCALE GENOMIC DNA]</scope>
    <source>
        <strain evidence="8">RhyTen1mFocal</strain>
    </source>
</reference>
<dbReference type="EMBL" id="JAMRDG010000002">
    <property type="protein sequence ID" value="KAJ3687127.1"/>
    <property type="molecule type" value="Genomic_DNA"/>
</dbReference>
<dbReference type="InterPro" id="IPR038005">
    <property type="entry name" value="RX-like_CC"/>
</dbReference>
<dbReference type="PANTHER" id="PTHR19338:SF66">
    <property type="entry name" value="NB-ARC DOMAIN-CONTAINING PROTEIN"/>
    <property type="match status" value="1"/>
</dbReference>
<dbReference type="PANTHER" id="PTHR19338">
    <property type="entry name" value="TRANSLOCASE OF INNER MITOCHONDRIAL MEMBRANE 13 HOMOLOG"/>
    <property type="match status" value="1"/>
</dbReference>
<dbReference type="InterPro" id="IPR041118">
    <property type="entry name" value="Rx_N"/>
</dbReference>
<keyword evidence="3" id="KW-0677">Repeat</keyword>
<evidence type="ECO:0000259" key="6">
    <source>
        <dbReference type="Pfam" id="PF00931"/>
    </source>
</evidence>
<name>A0AAD5Z576_9POAL</name>
<dbReference type="CDD" id="cd14798">
    <property type="entry name" value="RX-CC_like"/>
    <property type="match status" value="1"/>
</dbReference>
<dbReference type="Gene3D" id="3.40.50.300">
    <property type="entry name" value="P-loop containing nucleotide triphosphate hydrolases"/>
    <property type="match status" value="1"/>
</dbReference>
<evidence type="ECO:0000256" key="5">
    <source>
        <dbReference type="ARBA" id="ARBA00022821"/>
    </source>
</evidence>
<proteinExistence type="inferred from homology"/>
<feature type="domain" description="NB-ARC" evidence="6">
    <location>
        <begin position="170"/>
        <end position="211"/>
    </location>
</feature>
<keyword evidence="5" id="KW-0611">Plant defense</keyword>
<dbReference type="Pfam" id="PF18052">
    <property type="entry name" value="Rx_N"/>
    <property type="match status" value="1"/>
</dbReference>
<evidence type="ECO:0000256" key="3">
    <source>
        <dbReference type="ARBA" id="ARBA00022737"/>
    </source>
</evidence>
<dbReference type="InterPro" id="IPR002182">
    <property type="entry name" value="NB-ARC"/>
</dbReference>
<dbReference type="Proteomes" id="UP001210211">
    <property type="component" value="Unassembled WGS sequence"/>
</dbReference>
<evidence type="ECO:0000313" key="8">
    <source>
        <dbReference type="EMBL" id="KAJ3687127.1"/>
    </source>
</evidence>